<evidence type="ECO:0000256" key="1">
    <source>
        <dbReference type="SAM" id="MobiDB-lite"/>
    </source>
</evidence>
<feature type="transmembrane region" description="Helical" evidence="2">
    <location>
        <begin position="238"/>
        <end position="259"/>
    </location>
</feature>
<dbReference type="RefSeq" id="WP_111323941.1">
    <property type="nucleotide sequence ID" value="NZ_BIFX01000001.1"/>
</dbReference>
<dbReference type="EMBL" id="QKUF01000012">
    <property type="protein sequence ID" value="PZW27498.1"/>
    <property type="molecule type" value="Genomic_DNA"/>
</dbReference>
<reference evidence="3 4" key="1">
    <citation type="submission" date="2018-06" db="EMBL/GenBank/DDBJ databases">
        <title>Genomic Encyclopedia of Archaeal and Bacterial Type Strains, Phase II (KMG-II): from individual species to whole genera.</title>
        <authorList>
            <person name="Goeker M."/>
        </authorList>
    </citation>
    <scope>NUCLEOTIDE SEQUENCE [LARGE SCALE GENOMIC DNA]</scope>
    <source>
        <strain evidence="3 4">ATCC BAA-1881</strain>
    </source>
</reference>
<proteinExistence type="predicted"/>
<keyword evidence="2" id="KW-0812">Transmembrane</keyword>
<feature type="compositionally biased region" description="Pro residues" evidence="1">
    <location>
        <begin position="199"/>
        <end position="209"/>
    </location>
</feature>
<gene>
    <name evidence="3" type="ORF">EI42_03585</name>
</gene>
<accession>A0A326U6A5</accession>
<feature type="region of interest" description="Disordered" evidence="1">
    <location>
        <begin position="159"/>
        <end position="231"/>
    </location>
</feature>
<comment type="caution">
    <text evidence="3">The sequence shown here is derived from an EMBL/GenBank/DDBJ whole genome shotgun (WGS) entry which is preliminary data.</text>
</comment>
<feature type="compositionally biased region" description="Basic and acidic residues" evidence="1">
    <location>
        <begin position="124"/>
        <end position="134"/>
    </location>
</feature>
<evidence type="ECO:0000256" key="2">
    <source>
        <dbReference type="SAM" id="Phobius"/>
    </source>
</evidence>
<dbReference type="OrthoDB" id="142316at2"/>
<organism evidence="3 4">
    <name type="scientific">Thermosporothrix hazakensis</name>
    <dbReference type="NCBI Taxonomy" id="644383"/>
    <lineage>
        <taxon>Bacteria</taxon>
        <taxon>Bacillati</taxon>
        <taxon>Chloroflexota</taxon>
        <taxon>Ktedonobacteria</taxon>
        <taxon>Ktedonobacterales</taxon>
        <taxon>Thermosporotrichaceae</taxon>
        <taxon>Thermosporothrix</taxon>
    </lineage>
</organism>
<keyword evidence="4" id="KW-1185">Reference proteome</keyword>
<name>A0A326U6A5_THEHA</name>
<sequence length="624" mass="69691">MKYSDNGDFCVLYIEATDEKAELLQVISEQQKPVVLVPGNQAKVPRSPDDFSSLRHLKRQLNVPLVFVIPHSGHLTQLASRFGFPVYLSMDALANALAAGQLTRQRLISGPLRSTGPLNQYRSPRRERDSEPLKAETLVPAGFPSTDEIEEVAFVEPPYEEEPPPMIQKIPPRSDPPSKSAAPSRARRPIEPLDEPLPRRPQPRIPRQPPAEQTQPMPTIRPPSRPPSVRGGSQPFRLFMILFVIALTIAGLGSFLFFYNGFPDTPASPAAPQRVGHISFISSRQLSERSNQGISDQIVVELSNMPAPAPGKRYYAWLLGDKNNGDNRTVRLGVLDIKDGKTRFFYKGDQNHTNLLAFTSRFLITEEDATVAPVAPSPSFDTWRYYGEFSQVPIKLPQEGKEYSYLDHLRHLLASDPTLDKLELPGGLNVWFYRNISKIMEWSTSMRDSWEARQDPDFIRRQTARILQYLDGSLFVKRDLPSNAPLLVDERLSHIGLLEVAGPTQDPPCFFTHMMTHLNGLLQSPGAASTLRKDAAAMVAALNNINGWLQQVRTDAKTLINMKDGQMKQGNTTLSLINNMIANATNAYSGQQDPASGEMKQGVTWLYNNMQSLATMDIAPYKAQ</sequence>
<keyword evidence="2" id="KW-1133">Transmembrane helix</keyword>
<feature type="region of interest" description="Disordered" evidence="1">
    <location>
        <begin position="108"/>
        <end position="142"/>
    </location>
</feature>
<dbReference type="AlphaFoldDB" id="A0A326U6A5"/>
<evidence type="ECO:0000313" key="4">
    <source>
        <dbReference type="Proteomes" id="UP000248806"/>
    </source>
</evidence>
<protein>
    <submittedName>
        <fullName evidence="3">Uncharacterized protein</fullName>
    </submittedName>
</protein>
<dbReference type="Proteomes" id="UP000248806">
    <property type="component" value="Unassembled WGS sequence"/>
</dbReference>
<evidence type="ECO:0000313" key="3">
    <source>
        <dbReference type="EMBL" id="PZW27498.1"/>
    </source>
</evidence>
<keyword evidence="2" id="KW-0472">Membrane</keyword>